<reference evidence="2 3" key="1">
    <citation type="submission" date="2016-09" db="EMBL/GenBank/DDBJ databases">
        <title>Couchioplanes caeruleus draft genome sequence.</title>
        <authorList>
            <person name="Sheehan J."/>
            <person name="Caffrey P."/>
        </authorList>
    </citation>
    <scope>NUCLEOTIDE SEQUENCE [LARGE SCALE GENOMIC DNA]</scope>
    <source>
        <strain evidence="2 3">DSM 43634</strain>
    </source>
</reference>
<dbReference type="EMBL" id="MEIA01000541">
    <property type="protein sequence ID" value="OJF09885.1"/>
    <property type="molecule type" value="Genomic_DNA"/>
</dbReference>
<feature type="domain" description="Transposase IS701-like DDE" evidence="1">
    <location>
        <begin position="23"/>
        <end position="88"/>
    </location>
</feature>
<dbReference type="Proteomes" id="UP000182486">
    <property type="component" value="Unassembled WGS sequence"/>
</dbReference>
<organism evidence="2 3">
    <name type="scientific">Couchioplanes caeruleus subsp. caeruleus</name>
    <dbReference type="NCBI Taxonomy" id="56427"/>
    <lineage>
        <taxon>Bacteria</taxon>
        <taxon>Bacillati</taxon>
        <taxon>Actinomycetota</taxon>
        <taxon>Actinomycetes</taxon>
        <taxon>Micromonosporales</taxon>
        <taxon>Micromonosporaceae</taxon>
        <taxon>Couchioplanes</taxon>
    </lineage>
</organism>
<evidence type="ECO:0000313" key="3">
    <source>
        <dbReference type="Proteomes" id="UP000182486"/>
    </source>
</evidence>
<evidence type="ECO:0000313" key="2">
    <source>
        <dbReference type="EMBL" id="OJF09885.1"/>
    </source>
</evidence>
<sequence length="107" mass="11707">MIVAAVKADRAEAIDVLAELREQLYQCMTRRADASFALTEALSCTDGPVKTLVGLSLAPEHRRGHGAMYDALHHGRIDVESLTRQLVAGPRGCRAMRRLPAIAARNR</sequence>
<gene>
    <name evidence="2" type="ORF">BG844_35085</name>
</gene>
<evidence type="ECO:0000259" key="1">
    <source>
        <dbReference type="Pfam" id="PF13546"/>
    </source>
</evidence>
<dbReference type="InterPro" id="IPR038721">
    <property type="entry name" value="IS701-like_DDE_dom"/>
</dbReference>
<dbReference type="AlphaFoldDB" id="A0A1K0FAJ5"/>
<comment type="caution">
    <text evidence="2">The sequence shown here is derived from an EMBL/GenBank/DDBJ whole genome shotgun (WGS) entry which is preliminary data.</text>
</comment>
<accession>A0A1K0FAJ5</accession>
<protein>
    <recommendedName>
        <fullName evidence="1">Transposase IS701-like DDE domain-containing protein</fullName>
    </recommendedName>
</protein>
<keyword evidence="3" id="KW-1185">Reference proteome</keyword>
<dbReference type="RefSeq" id="WP_244945068.1">
    <property type="nucleotide sequence ID" value="NZ_MEIA01000541.1"/>
</dbReference>
<dbReference type="Pfam" id="PF13546">
    <property type="entry name" value="DDE_5"/>
    <property type="match status" value="1"/>
</dbReference>
<proteinExistence type="predicted"/>
<name>A0A1K0FAJ5_9ACTN</name>